<feature type="non-terminal residue" evidence="3">
    <location>
        <position position="41"/>
    </location>
</feature>
<feature type="domain" description="Nucleoside diphosphate kinase-like" evidence="2">
    <location>
        <begin position="4"/>
        <end position="40"/>
    </location>
</feature>
<dbReference type="GO" id="GO:0016301">
    <property type="term" value="F:kinase activity"/>
    <property type="evidence" value="ECO:0007669"/>
    <property type="project" value="UniProtKB-KW"/>
</dbReference>
<comment type="caution">
    <text evidence="1">Lacks conserved residue(s) required for the propagation of feature annotation.</text>
</comment>
<comment type="similarity">
    <text evidence="1">Belongs to the NDK family.</text>
</comment>
<dbReference type="EMBL" id="PFLI01000163">
    <property type="protein sequence ID" value="PIY71717.1"/>
    <property type="molecule type" value="Genomic_DNA"/>
</dbReference>
<organism evidence="3 4">
    <name type="scientific">Candidatus Roizmanbacteria bacterium CG_4_10_14_0_8_um_filter_33_9</name>
    <dbReference type="NCBI Taxonomy" id="1974826"/>
    <lineage>
        <taxon>Bacteria</taxon>
        <taxon>Candidatus Roizmaniibacteriota</taxon>
    </lineage>
</organism>
<proteinExistence type="inferred from homology"/>
<sequence length="41" mass="4528">MKKQKALLIIKPDGVQRGSMGVIVKRVEQVGLTIIGCKFMI</sequence>
<accession>A0A2M7QHA2</accession>
<comment type="caution">
    <text evidence="3">The sequence shown here is derived from an EMBL/GenBank/DDBJ whole genome shotgun (WGS) entry which is preliminary data.</text>
</comment>
<keyword evidence="3" id="KW-0418">Kinase</keyword>
<reference evidence="4" key="1">
    <citation type="submission" date="2017-09" db="EMBL/GenBank/DDBJ databases">
        <title>Depth-based differentiation of microbial function through sediment-hosted aquifers and enrichment of novel symbionts in the deep terrestrial subsurface.</title>
        <authorList>
            <person name="Probst A.J."/>
            <person name="Ladd B."/>
            <person name="Jarett J.K."/>
            <person name="Geller-Mcgrath D.E."/>
            <person name="Sieber C.M.K."/>
            <person name="Emerson J.B."/>
            <person name="Anantharaman K."/>
            <person name="Thomas B.C."/>
            <person name="Malmstrom R."/>
            <person name="Stieglmeier M."/>
            <person name="Klingl A."/>
            <person name="Woyke T."/>
            <person name="Ryan C.M."/>
            <person name="Banfield J.F."/>
        </authorList>
    </citation>
    <scope>NUCLEOTIDE SEQUENCE [LARGE SCALE GENOMIC DNA]</scope>
</reference>
<name>A0A2M7QHA2_9BACT</name>
<dbReference type="Gene3D" id="3.30.70.141">
    <property type="entry name" value="Nucleoside diphosphate kinase-like domain"/>
    <property type="match status" value="1"/>
</dbReference>
<evidence type="ECO:0000313" key="4">
    <source>
        <dbReference type="Proteomes" id="UP000229401"/>
    </source>
</evidence>
<keyword evidence="3" id="KW-0808">Transferase</keyword>
<dbReference type="PROSITE" id="PS51374">
    <property type="entry name" value="NDPK_LIKE"/>
    <property type="match status" value="1"/>
</dbReference>
<dbReference type="Proteomes" id="UP000229401">
    <property type="component" value="Unassembled WGS sequence"/>
</dbReference>
<evidence type="ECO:0000313" key="3">
    <source>
        <dbReference type="EMBL" id="PIY71717.1"/>
    </source>
</evidence>
<gene>
    <name evidence="3" type="ORF">COY87_04750</name>
</gene>
<dbReference type="SUPFAM" id="SSF54919">
    <property type="entry name" value="Nucleoside diphosphate kinase, NDK"/>
    <property type="match status" value="1"/>
</dbReference>
<evidence type="ECO:0000259" key="2">
    <source>
        <dbReference type="Pfam" id="PF00334"/>
    </source>
</evidence>
<dbReference type="Pfam" id="PF00334">
    <property type="entry name" value="NDK"/>
    <property type="match status" value="1"/>
</dbReference>
<protein>
    <submittedName>
        <fullName evidence="3">Nucleoside-diphosphate kinase</fullName>
    </submittedName>
</protein>
<dbReference type="AlphaFoldDB" id="A0A2M7QHA2"/>
<dbReference type="InterPro" id="IPR036850">
    <property type="entry name" value="NDK-like_dom_sf"/>
</dbReference>
<dbReference type="InterPro" id="IPR034907">
    <property type="entry name" value="NDK-like_dom"/>
</dbReference>
<evidence type="ECO:0000256" key="1">
    <source>
        <dbReference type="PROSITE-ProRule" id="PRU00706"/>
    </source>
</evidence>